<comment type="caution">
    <text evidence="2">The sequence shown here is derived from an EMBL/GenBank/DDBJ whole genome shotgun (WGS) entry which is preliminary data.</text>
</comment>
<accession>A0ABY1WFU3</accession>
<dbReference type="Proteomes" id="UP000293089">
    <property type="component" value="Unassembled WGS sequence"/>
</dbReference>
<sequence length="60" mass="6487">MGTSSAAGASRDSRLPANKPTSFPRRRESMDVRAQAPKSLDSRFRGNDGEGGPRRLQVEA</sequence>
<evidence type="ECO:0000313" key="2">
    <source>
        <dbReference type="EMBL" id="TAA20808.1"/>
    </source>
</evidence>
<feature type="compositionally biased region" description="Basic and acidic residues" evidence="1">
    <location>
        <begin position="40"/>
        <end position="60"/>
    </location>
</feature>
<keyword evidence="3" id="KW-1185">Reference proteome</keyword>
<proteinExistence type="predicted"/>
<feature type="region of interest" description="Disordered" evidence="1">
    <location>
        <begin position="1"/>
        <end position="60"/>
    </location>
</feature>
<organism evidence="2 3">
    <name type="scientific">Pseudoxanthomonas winnipegensis</name>
    <dbReference type="NCBI Taxonomy" id="2480810"/>
    <lineage>
        <taxon>Bacteria</taxon>
        <taxon>Pseudomonadati</taxon>
        <taxon>Pseudomonadota</taxon>
        <taxon>Gammaproteobacteria</taxon>
        <taxon>Lysobacterales</taxon>
        <taxon>Lysobacteraceae</taxon>
        <taxon>Pseudoxanthomonas</taxon>
    </lineage>
</organism>
<protein>
    <submittedName>
        <fullName evidence="2">Uncharacterized protein</fullName>
    </submittedName>
</protein>
<gene>
    <name evidence="2" type="ORF">EA658_07660</name>
</gene>
<evidence type="ECO:0000313" key="3">
    <source>
        <dbReference type="Proteomes" id="UP000293089"/>
    </source>
</evidence>
<reference evidence="2 3" key="1">
    <citation type="submission" date="2019-02" db="EMBL/GenBank/DDBJ databases">
        <title>WGS of Pseudoxanthomonas species novum from clinical isolates.</title>
        <authorList>
            <person name="Bernier A.-M."/>
            <person name="Bernard K."/>
            <person name="Vachon A."/>
        </authorList>
    </citation>
    <scope>NUCLEOTIDE SEQUENCE [LARGE SCALE GENOMIC DNA]</scope>
    <source>
        <strain evidence="3">NML 170316</strain>
    </source>
</reference>
<name>A0ABY1WFU3_9GAMM</name>
<dbReference type="EMBL" id="SHME01000002">
    <property type="protein sequence ID" value="TAA20808.1"/>
    <property type="molecule type" value="Genomic_DNA"/>
</dbReference>
<evidence type="ECO:0000256" key="1">
    <source>
        <dbReference type="SAM" id="MobiDB-lite"/>
    </source>
</evidence>